<feature type="compositionally biased region" description="Acidic residues" evidence="6">
    <location>
        <begin position="22"/>
        <end position="45"/>
    </location>
</feature>
<organism evidence="7 8">
    <name type="scientific">Hydnum rufescens UP504</name>
    <dbReference type="NCBI Taxonomy" id="1448309"/>
    <lineage>
        <taxon>Eukaryota</taxon>
        <taxon>Fungi</taxon>
        <taxon>Dikarya</taxon>
        <taxon>Basidiomycota</taxon>
        <taxon>Agaricomycotina</taxon>
        <taxon>Agaricomycetes</taxon>
        <taxon>Cantharellales</taxon>
        <taxon>Hydnaceae</taxon>
        <taxon>Hydnum</taxon>
    </lineage>
</organism>
<dbReference type="PANTHER" id="PTHR21964">
    <property type="entry name" value="BREAST CANCER METASTASIS-SUPPRESSOR 1"/>
    <property type="match status" value="1"/>
</dbReference>
<sequence length="618" mass="68840">MWDWAYKKKESPVFPSRAPGSDDGDEEEEEEGREGEDLEAEDDAPEPVKTEEIGEDEDDAAEDDEEPPDDDPEEDTSIPPIMQAKSESPAPVSAPDPEVEGDGDVDATEGGVAAPTETPPDADGDEDIEVEVEAEVEAEPEPEPAPDEEEDEDEADDAMEADTDLQPPQRAEALDILAGIEVKFAILRERLYIDKMEGIAQEEAMVRNDTHPELLHFMATLSQRRERRISLASLRRKYDEDFIRKKRKADEDAVWSWWRVRKEDLRDFMVAEANGKRRRLEREKRSLESRTGVRRSETPAEVHMPPPQTIKQIMRQHQRPTSSAIFPMHASLPALPTLTESEISQDLDVLVNPRRQKFPYNHPNSYHLHSHNHVPHHPHNQDIYTSNNTGVGGEYGVIDGSQYAGMPPPTIHNASTSSQHRHHVSHSTPLAGSRSFTSASSSHLHDAPSNYSLPPAASSTTQPSRNYTPTFPSTSSSHMYDGPSNYAIPSATSSLSQQPRNYSSTAQYVQQMPPNQMHITPAPVIPRKRSLSPNRTGSSHPGTQANGWEDGGYRRSKVARVGNTDGVDAIEDWGQPPSQRRIHRPTPDQYPPYDGHGDGLGLRDRPQSNTSRVPVSVE</sequence>
<dbReference type="EMBL" id="MU128952">
    <property type="protein sequence ID" value="KAF9515217.1"/>
    <property type="molecule type" value="Genomic_DNA"/>
</dbReference>
<dbReference type="Pfam" id="PF08598">
    <property type="entry name" value="Sds3"/>
    <property type="match status" value="1"/>
</dbReference>
<feature type="compositionally biased region" description="Polar residues" evidence="6">
    <location>
        <begin position="531"/>
        <end position="546"/>
    </location>
</feature>
<comment type="caution">
    <text evidence="7">The sequence shown here is derived from an EMBL/GenBank/DDBJ whole genome shotgun (WGS) entry which is preliminary data.</text>
</comment>
<feature type="compositionally biased region" description="Polar residues" evidence="6">
    <location>
        <begin position="449"/>
        <end position="478"/>
    </location>
</feature>
<dbReference type="AlphaFoldDB" id="A0A9P6B0H9"/>
<keyword evidence="8" id="KW-1185">Reference proteome</keyword>
<feature type="compositionally biased region" description="Acidic residues" evidence="6">
    <location>
        <begin position="53"/>
        <end position="76"/>
    </location>
</feature>
<feature type="compositionally biased region" description="Acidic residues" evidence="6">
    <location>
        <begin position="97"/>
        <end position="107"/>
    </location>
</feature>
<evidence type="ECO:0000256" key="4">
    <source>
        <dbReference type="ARBA" id="ARBA00023163"/>
    </source>
</evidence>
<keyword evidence="4" id="KW-0804">Transcription</keyword>
<protein>
    <submittedName>
        <fullName evidence="7">Uncharacterized protein</fullName>
    </submittedName>
</protein>
<feature type="compositionally biased region" description="Basic and acidic residues" evidence="6">
    <location>
        <begin position="1"/>
        <end position="11"/>
    </location>
</feature>
<feature type="region of interest" description="Disordered" evidence="6">
    <location>
        <begin position="526"/>
        <end position="618"/>
    </location>
</feature>
<feature type="compositionally biased region" description="Low complexity" evidence="6">
    <location>
        <begin position="433"/>
        <end position="442"/>
    </location>
</feature>
<evidence type="ECO:0000256" key="5">
    <source>
        <dbReference type="ARBA" id="ARBA00023242"/>
    </source>
</evidence>
<dbReference type="Proteomes" id="UP000886523">
    <property type="component" value="Unassembled WGS sequence"/>
</dbReference>
<dbReference type="InterPro" id="IPR013907">
    <property type="entry name" value="Sds3"/>
</dbReference>
<name>A0A9P6B0H9_9AGAM</name>
<gene>
    <name evidence="7" type="ORF">BS47DRAFT_1342121</name>
</gene>
<evidence type="ECO:0000256" key="6">
    <source>
        <dbReference type="SAM" id="MobiDB-lite"/>
    </source>
</evidence>
<accession>A0A9P6B0H9</accession>
<keyword evidence="3" id="KW-0805">Transcription regulation</keyword>
<feature type="compositionally biased region" description="Acidic residues" evidence="6">
    <location>
        <begin position="120"/>
        <end position="163"/>
    </location>
</feature>
<dbReference type="SMART" id="SM01401">
    <property type="entry name" value="Sds3"/>
    <property type="match status" value="1"/>
</dbReference>
<evidence type="ECO:0000256" key="2">
    <source>
        <dbReference type="ARBA" id="ARBA00022491"/>
    </source>
</evidence>
<evidence type="ECO:0000256" key="3">
    <source>
        <dbReference type="ARBA" id="ARBA00023015"/>
    </source>
</evidence>
<keyword evidence="2" id="KW-0678">Repressor</keyword>
<dbReference type="GO" id="GO:0005654">
    <property type="term" value="C:nucleoplasm"/>
    <property type="evidence" value="ECO:0007669"/>
    <property type="project" value="UniProtKB-ARBA"/>
</dbReference>
<feature type="compositionally biased region" description="Basic and acidic residues" evidence="6">
    <location>
        <begin position="595"/>
        <end position="606"/>
    </location>
</feature>
<feature type="compositionally biased region" description="Polar residues" evidence="6">
    <location>
        <begin position="490"/>
        <end position="505"/>
    </location>
</feature>
<proteinExistence type="predicted"/>
<feature type="region of interest" description="Disordered" evidence="6">
    <location>
        <begin position="276"/>
        <end position="305"/>
    </location>
</feature>
<comment type="subcellular location">
    <subcellularLocation>
        <location evidence="1">Nucleus</location>
    </subcellularLocation>
</comment>
<feature type="region of interest" description="Disordered" evidence="6">
    <location>
        <begin position="1"/>
        <end position="168"/>
    </location>
</feature>
<dbReference type="OrthoDB" id="20886at2759"/>
<evidence type="ECO:0000313" key="8">
    <source>
        <dbReference type="Proteomes" id="UP000886523"/>
    </source>
</evidence>
<feature type="compositionally biased region" description="Polar residues" evidence="6">
    <location>
        <begin position="607"/>
        <end position="618"/>
    </location>
</feature>
<evidence type="ECO:0000256" key="1">
    <source>
        <dbReference type="ARBA" id="ARBA00004123"/>
    </source>
</evidence>
<dbReference type="GO" id="GO:0010468">
    <property type="term" value="P:regulation of gene expression"/>
    <property type="evidence" value="ECO:0007669"/>
    <property type="project" value="UniProtKB-ARBA"/>
</dbReference>
<evidence type="ECO:0000313" key="7">
    <source>
        <dbReference type="EMBL" id="KAF9515217.1"/>
    </source>
</evidence>
<feature type="region of interest" description="Disordered" evidence="6">
    <location>
        <begin position="399"/>
        <end position="505"/>
    </location>
</feature>
<keyword evidence="5" id="KW-0539">Nucleus</keyword>
<reference evidence="7" key="1">
    <citation type="journal article" date="2020" name="Nat. Commun.">
        <title>Large-scale genome sequencing of mycorrhizal fungi provides insights into the early evolution of symbiotic traits.</title>
        <authorList>
            <person name="Miyauchi S."/>
            <person name="Kiss E."/>
            <person name="Kuo A."/>
            <person name="Drula E."/>
            <person name="Kohler A."/>
            <person name="Sanchez-Garcia M."/>
            <person name="Morin E."/>
            <person name="Andreopoulos B."/>
            <person name="Barry K.W."/>
            <person name="Bonito G."/>
            <person name="Buee M."/>
            <person name="Carver A."/>
            <person name="Chen C."/>
            <person name="Cichocki N."/>
            <person name="Clum A."/>
            <person name="Culley D."/>
            <person name="Crous P.W."/>
            <person name="Fauchery L."/>
            <person name="Girlanda M."/>
            <person name="Hayes R.D."/>
            <person name="Keri Z."/>
            <person name="LaButti K."/>
            <person name="Lipzen A."/>
            <person name="Lombard V."/>
            <person name="Magnuson J."/>
            <person name="Maillard F."/>
            <person name="Murat C."/>
            <person name="Nolan M."/>
            <person name="Ohm R.A."/>
            <person name="Pangilinan J."/>
            <person name="Pereira M.F."/>
            <person name="Perotto S."/>
            <person name="Peter M."/>
            <person name="Pfister S."/>
            <person name="Riley R."/>
            <person name="Sitrit Y."/>
            <person name="Stielow J.B."/>
            <person name="Szollosi G."/>
            <person name="Zifcakova L."/>
            <person name="Stursova M."/>
            <person name="Spatafora J.W."/>
            <person name="Tedersoo L."/>
            <person name="Vaario L.M."/>
            <person name="Yamada A."/>
            <person name="Yan M."/>
            <person name="Wang P."/>
            <person name="Xu J."/>
            <person name="Bruns T."/>
            <person name="Baldrian P."/>
            <person name="Vilgalys R."/>
            <person name="Dunand C."/>
            <person name="Henrissat B."/>
            <person name="Grigoriev I.V."/>
            <person name="Hibbett D."/>
            <person name="Nagy L.G."/>
            <person name="Martin F.M."/>
        </authorList>
    </citation>
    <scope>NUCLEOTIDE SEQUENCE</scope>
    <source>
        <strain evidence="7">UP504</strain>
    </source>
</reference>